<dbReference type="AlphaFoldDB" id="A0A418NV52"/>
<evidence type="ECO:0000313" key="3">
    <source>
        <dbReference type="Proteomes" id="UP000286576"/>
    </source>
</evidence>
<keyword evidence="1" id="KW-0812">Transmembrane</keyword>
<keyword evidence="1" id="KW-0472">Membrane</keyword>
<evidence type="ECO:0000313" key="2">
    <source>
        <dbReference type="EMBL" id="RIV87911.1"/>
    </source>
</evidence>
<proteinExistence type="predicted"/>
<keyword evidence="3" id="KW-1185">Reference proteome</keyword>
<organism evidence="2 3">
    <name type="scientific">Aurantiacibacter zhengii</name>
    <dbReference type="NCBI Taxonomy" id="2307003"/>
    <lineage>
        <taxon>Bacteria</taxon>
        <taxon>Pseudomonadati</taxon>
        <taxon>Pseudomonadota</taxon>
        <taxon>Alphaproteobacteria</taxon>
        <taxon>Sphingomonadales</taxon>
        <taxon>Erythrobacteraceae</taxon>
        <taxon>Aurantiacibacter</taxon>
    </lineage>
</organism>
<protein>
    <submittedName>
        <fullName evidence="2">Uncharacterized protein</fullName>
    </submittedName>
</protein>
<feature type="transmembrane region" description="Helical" evidence="1">
    <location>
        <begin position="6"/>
        <end position="26"/>
    </location>
</feature>
<keyword evidence="1" id="KW-1133">Transmembrane helix</keyword>
<evidence type="ECO:0000256" key="1">
    <source>
        <dbReference type="SAM" id="Phobius"/>
    </source>
</evidence>
<accession>A0A418NV52</accession>
<dbReference type="EMBL" id="QXFL01000002">
    <property type="protein sequence ID" value="RIV87911.1"/>
    <property type="molecule type" value="Genomic_DNA"/>
</dbReference>
<gene>
    <name evidence="2" type="ORF">D2V07_06235</name>
</gene>
<sequence>MVVSFFEVLVIVLLVGGLILPIWWLVGTVHFANRRQRQQLQSAQRCMAFTAVMDRLMNEMRADRKRAPIVVACIRELQTFPEYRDISVTMINDINVSGSTPYDQMLKNELKKTEAFLLEASS</sequence>
<comment type="caution">
    <text evidence="2">The sequence shown here is derived from an EMBL/GenBank/DDBJ whole genome shotgun (WGS) entry which is preliminary data.</text>
</comment>
<reference evidence="2 3" key="1">
    <citation type="submission" date="2018-08" db="EMBL/GenBank/DDBJ databases">
        <title>Erythrobacter zhengii sp.nov., a bacterium isolated from deep-sea sediment.</title>
        <authorList>
            <person name="Fang C."/>
            <person name="Wu Y.-H."/>
            <person name="Sun C."/>
            <person name="Wang H."/>
            <person name="Cheng H."/>
            <person name="Meng F.-X."/>
            <person name="Wang C.-S."/>
            <person name="Xu X.-W."/>
        </authorList>
    </citation>
    <scope>NUCLEOTIDE SEQUENCE [LARGE SCALE GENOMIC DNA]</scope>
    <source>
        <strain evidence="2 3">V18</strain>
    </source>
</reference>
<name>A0A418NV52_9SPHN</name>
<dbReference type="Proteomes" id="UP000286576">
    <property type="component" value="Unassembled WGS sequence"/>
</dbReference>